<evidence type="ECO:0000313" key="1">
    <source>
        <dbReference type="EMBL" id="KAK6336512.1"/>
    </source>
</evidence>
<accession>A0AAV9UB52</accession>
<dbReference type="EMBL" id="JAVHNQ010000011">
    <property type="protein sequence ID" value="KAK6336512.1"/>
    <property type="molecule type" value="Genomic_DNA"/>
</dbReference>
<proteinExistence type="predicted"/>
<gene>
    <name evidence="1" type="ORF">TWF696_002062</name>
</gene>
<name>A0AAV9UB52_9PEZI</name>
<evidence type="ECO:0000313" key="2">
    <source>
        <dbReference type="Proteomes" id="UP001375240"/>
    </source>
</evidence>
<protein>
    <submittedName>
        <fullName evidence="1">Uncharacterized protein</fullName>
    </submittedName>
</protein>
<comment type="caution">
    <text evidence="1">The sequence shown here is derived from an EMBL/GenBank/DDBJ whole genome shotgun (WGS) entry which is preliminary data.</text>
</comment>
<reference evidence="1 2" key="1">
    <citation type="submission" date="2019-10" db="EMBL/GenBank/DDBJ databases">
        <authorList>
            <person name="Palmer J.M."/>
        </authorList>
    </citation>
    <scope>NUCLEOTIDE SEQUENCE [LARGE SCALE GENOMIC DNA]</scope>
    <source>
        <strain evidence="1 2">TWF696</strain>
    </source>
</reference>
<organism evidence="1 2">
    <name type="scientific">Orbilia brochopaga</name>
    <dbReference type="NCBI Taxonomy" id="3140254"/>
    <lineage>
        <taxon>Eukaryota</taxon>
        <taxon>Fungi</taxon>
        <taxon>Dikarya</taxon>
        <taxon>Ascomycota</taxon>
        <taxon>Pezizomycotina</taxon>
        <taxon>Orbiliomycetes</taxon>
        <taxon>Orbiliales</taxon>
        <taxon>Orbiliaceae</taxon>
        <taxon>Orbilia</taxon>
    </lineage>
</organism>
<keyword evidence="2" id="KW-1185">Reference proteome</keyword>
<dbReference type="AlphaFoldDB" id="A0AAV9UB52"/>
<dbReference type="Proteomes" id="UP001375240">
    <property type="component" value="Unassembled WGS sequence"/>
</dbReference>
<sequence length="243" mass="28201">MCFFNRFRFQCGHQQYVIFQLCPSARLARGRTYHTSCRPSKRSTPNFRKWEILGLCENCLKRQYGFQYGHTPRTSLYSHGVGVPGTSSRDYNYDTYEDGYPYHPNAYVSPSGYEYNYNYNHGRRSSSYIPRVNPDECDAPGCMTISTPKDINNTFYRSGYGRPHMGSRRLLDAPYSYPYTGTGDGRWGWDRDDNVAGRMSPRLDAMQMLEDAERYDGLPMRGDPYMHMRRASGRVAPEMHLVD</sequence>